<accession>A0AAD5M1R4</accession>
<name>A0AAD5M1R4_PARTN</name>
<keyword evidence="2" id="KW-1185">Reference proteome</keyword>
<gene>
    <name evidence="1" type="ORF">KIN20_006422</name>
</gene>
<dbReference type="AlphaFoldDB" id="A0AAD5M1R4"/>
<evidence type="ECO:0000313" key="1">
    <source>
        <dbReference type="EMBL" id="KAJ1350595.1"/>
    </source>
</evidence>
<evidence type="ECO:0000313" key="2">
    <source>
        <dbReference type="Proteomes" id="UP001196413"/>
    </source>
</evidence>
<organism evidence="1 2">
    <name type="scientific">Parelaphostrongylus tenuis</name>
    <name type="common">Meningeal worm</name>
    <dbReference type="NCBI Taxonomy" id="148309"/>
    <lineage>
        <taxon>Eukaryota</taxon>
        <taxon>Metazoa</taxon>
        <taxon>Ecdysozoa</taxon>
        <taxon>Nematoda</taxon>
        <taxon>Chromadorea</taxon>
        <taxon>Rhabditida</taxon>
        <taxon>Rhabditina</taxon>
        <taxon>Rhabditomorpha</taxon>
        <taxon>Strongyloidea</taxon>
        <taxon>Metastrongylidae</taxon>
        <taxon>Parelaphostrongylus</taxon>
    </lineage>
</organism>
<dbReference type="Proteomes" id="UP001196413">
    <property type="component" value="Unassembled WGS sequence"/>
</dbReference>
<proteinExistence type="predicted"/>
<protein>
    <submittedName>
        <fullName evidence="1">Uncharacterized protein</fullName>
    </submittedName>
</protein>
<dbReference type="EMBL" id="JAHQIW010000899">
    <property type="protein sequence ID" value="KAJ1350595.1"/>
    <property type="molecule type" value="Genomic_DNA"/>
</dbReference>
<sequence length="206" mass="23707">MGLVPAHVERITTTRPRRLHTLFTSWINVLYYKLMILRRLRVSMSLRQQEPGFGQLSPIESVDDYCFGNRRISHDENNDFNGKMGVDDFRSECGDDDVTATNVNQMEMHRLPFFSVDQILERQDSLARVATLQECDRNRDPNGILDFLETTMNIEDYLDDIHAAAEIPLDSIDHEDIALQKCKTACQGDQLSKYHANDSFSSQFSL</sequence>
<comment type="caution">
    <text evidence="1">The sequence shown here is derived from an EMBL/GenBank/DDBJ whole genome shotgun (WGS) entry which is preliminary data.</text>
</comment>
<reference evidence="1" key="1">
    <citation type="submission" date="2021-06" db="EMBL/GenBank/DDBJ databases">
        <title>Parelaphostrongylus tenuis whole genome reference sequence.</title>
        <authorList>
            <person name="Garwood T.J."/>
            <person name="Larsen P.A."/>
            <person name="Fountain-Jones N.M."/>
            <person name="Garbe J.R."/>
            <person name="Macchietto M.G."/>
            <person name="Kania S.A."/>
            <person name="Gerhold R.W."/>
            <person name="Richards J.E."/>
            <person name="Wolf T.M."/>
        </authorList>
    </citation>
    <scope>NUCLEOTIDE SEQUENCE</scope>
    <source>
        <strain evidence="1">MNPRO001-30</strain>
        <tissue evidence="1">Meninges</tissue>
    </source>
</reference>